<dbReference type="GO" id="GO:0009742">
    <property type="term" value="P:brassinosteroid mediated signaling pathway"/>
    <property type="evidence" value="ECO:0007669"/>
    <property type="project" value="UniProtKB-KW"/>
</dbReference>
<evidence type="ECO:0000313" key="13">
    <source>
        <dbReference type="Proteomes" id="UP000298652"/>
    </source>
</evidence>
<dbReference type="SUPFAM" id="SSF52058">
    <property type="entry name" value="L domain-like"/>
    <property type="match status" value="1"/>
</dbReference>
<dbReference type="FunFam" id="3.80.10.10:FF:000111">
    <property type="entry name" value="LRR receptor-like serine/threonine-protein kinase ERECTA"/>
    <property type="match status" value="1"/>
</dbReference>
<evidence type="ECO:0000256" key="1">
    <source>
        <dbReference type="ARBA" id="ARBA00004479"/>
    </source>
</evidence>
<keyword evidence="4" id="KW-1070">Brassinosteroid signaling pathway</keyword>
<dbReference type="InterPro" id="IPR001611">
    <property type="entry name" value="Leu-rich_rpt"/>
</dbReference>
<accession>A0A4U6U239</accession>
<dbReference type="Gene3D" id="3.80.10.10">
    <property type="entry name" value="Ribonuclease Inhibitor"/>
    <property type="match status" value="1"/>
</dbReference>
<sequence length="320" mass="35562">MGEFALVLKRCRRLTILDLGENNFSGTIPSWIGASNPLLRVLRLRSNMLHGNIPWQLSHLSSLQLLDLADNSFVGSIPRSLANLTAMMQPKAELNIPLEVNYQVLGKFARYAYTERININWKGQYHTFEGTIALMTGIDLSSNYLSGEIPLELSNLQGLRFLNFSRNHLSSSIPKDIGNLKILESLDLSWNELSGSIPSSISKLMSLNSLNLSNNKLSGEIPTGSQLQTLAEPSIYSNNLGLCGFPLNIACSDGSNSTPAPNSQSQELEALSWYYSVLAGLTFGFWLWSGPLLLFEPWRVAIFRCIDHIQDRAVQKVFIV</sequence>
<dbReference type="PANTHER" id="PTHR48063">
    <property type="entry name" value="LRR RECEPTOR-LIKE KINASE"/>
    <property type="match status" value="1"/>
</dbReference>
<evidence type="ECO:0000256" key="10">
    <source>
        <dbReference type="ARBA" id="ARBA00023180"/>
    </source>
</evidence>
<dbReference type="AlphaFoldDB" id="A0A4U6U239"/>
<evidence type="ECO:0000256" key="7">
    <source>
        <dbReference type="ARBA" id="ARBA00022737"/>
    </source>
</evidence>
<dbReference type="EMBL" id="CM016557">
    <property type="protein sequence ID" value="TKW09538.1"/>
    <property type="molecule type" value="Genomic_DNA"/>
</dbReference>
<keyword evidence="9 11" id="KW-0472">Membrane</keyword>
<proteinExistence type="inferred from homology"/>
<dbReference type="Gramene" id="TKW09538">
    <property type="protein sequence ID" value="TKW09538"/>
    <property type="gene ID" value="SEVIR_6G108700v2"/>
</dbReference>
<dbReference type="InterPro" id="IPR046956">
    <property type="entry name" value="RLP23-like"/>
</dbReference>
<reference evidence="12" key="1">
    <citation type="submission" date="2019-03" db="EMBL/GenBank/DDBJ databases">
        <title>WGS assembly of Setaria viridis.</title>
        <authorList>
            <person name="Huang P."/>
            <person name="Jenkins J."/>
            <person name="Grimwood J."/>
            <person name="Barry K."/>
            <person name="Healey A."/>
            <person name="Mamidi S."/>
            <person name="Sreedasyam A."/>
            <person name="Shu S."/>
            <person name="Feldman M."/>
            <person name="Wu J."/>
            <person name="Yu Y."/>
            <person name="Chen C."/>
            <person name="Johnson J."/>
            <person name="Rokhsar D."/>
            <person name="Baxter I."/>
            <person name="Schmutz J."/>
            <person name="Brutnell T."/>
            <person name="Kellogg E."/>
        </authorList>
    </citation>
    <scope>NUCLEOTIDE SEQUENCE [LARGE SCALE GENOMIC DNA]</scope>
</reference>
<evidence type="ECO:0000256" key="2">
    <source>
        <dbReference type="ARBA" id="ARBA00009592"/>
    </source>
</evidence>
<keyword evidence="8 11" id="KW-1133">Transmembrane helix</keyword>
<dbReference type="PRINTS" id="PR00019">
    <property type="entry name" value="LEURICHRPT"/>
</dbReference>
<keyword evidence="3" id="KW-0433">Leucine-rich repeat</keyword>
<feature type="transmembrane region" description="Helical" evidence="11">
    <location>
        <begin position="273"/>
        <end position="295"/>
    </location>
</feature>
<evidence type="ECO:0000256" key="5">
    <source>
        <dbReference type="ARBA" id="ARBA00022692"/>
    </source>
</evidence>
<dbReference type="FunFam" id="3.80.10.10:FF:000041">
    <property type="entry name" value="LRR receptor-like serine/threonine-protein kinase ERECTA"/>
    <property type="match status" value="1"/>
</dbReference>
<dbReference type="GO" id="GO:0016020">
    <property type="term" value="C:membrane"/>
    <property type="evidence" value="ECO:0007669"/>
    <property type="project" value="UniProtKB-SubCell"/>
</dbReference>
<dbReference type="OMA" id="IEMELCW"/>
<keyword evidence="10" id="KW-0325">Glycoprotein</keyword>
<organism evidence="12 13">
    <name type="scientific">Setaria viridis</name>
    <name type="common">Green bristlegrass</name>
    <name type="synonym">Setaria italica subsp. viridis</name>
    <dbReference type="NCBI Taxonomy" id="4556"/>
    <lineage>
        <taxon>Eukaryota</taxon>
        <taxon>Viridiplantae</taxon>
        <taxon>Streptophyta</taxon>
        <taxon>Embryophyta</taxon>
        <taxon>Tracheophyta</taxon>
        <taxon>Spermatophyta</taxon>
        <taxon>Magnoliopsida</taxon>
        <taxon>Liliopsida</taxon>
        <taxon>Poales</taxon>
        <taxon>Poaceae</taxon>
        <taxon>PACMAD clade</taxon>
        <taxon>Panicoideae</taxon>
        <taxon>Panicodae</taxon>
        <taxon>Paniceae</taxon>
        <taxon>Cenchrinae</taxon>
        <taxon>Setaria</taxon>
    </lineage>
</organism>
<evidence type="ECO:0000256" key="11">
    <source>
        <dbReference type="SAM" id="Phobius"/>
    </source>
</evidence>
<gene>
    <name evidence="12" type="ORF">SEVIR_6G108700v2</name>
</gene>
<evidence type="ECO:0000256" key="3">
    <source>
        <dbReference type="ARBA" id="ARBA00022614"/>
    </source>
</evidence>
<dbReference type="Pfam" id="PF00560">
    <property type="entry name" value="LRR_1"/>
    <property type="match status" value="6"/>
</dbReference>
<dbReference type="PROSITE" id="PS51450">
    <property type="entry name" value="LRR"/>
    <property type="match status" value="1"/>
</dbReference>
<evidence type="ECO:0000256" key="6">
    <source>
        <dbReference type="ARBA" id="ARBA00022729"/>
    </source>
</evidence>
<evidence type="ECO:0000256" key="8">
    <source>
        <dbReference type="ARBA" id="ARBA00022989"/>
    </source>
</evidence>
<keyword evidence="7" id="KW-0677">Repeat</keyword>
<comment type="similarity">
    <text evidence="2">Belongs to the RLP family.</text>
</comment>
<dbReference type="Proteomes" id="UP000298652">
    <property type="component" value="Chromosome 6"/>
</dbReference>
<dbReference type="InterPro" id="IPR032675">
    <property type="entry name" value="LRR_dom_sf"/>
</dbReference>
<dbReference type="PANTHER" id="PTHR48063:SF112">
    <property type="entry name" value="RECEPTOR LIKE PROTEIN 30-LIKE"/>
    <property type="match status" value="1"/>
</dbReference>
<evidence type="ECO:0000313" key="12">
    <source>
        <dbReference type="EMBL" id="TKW09538.1"/>
    </source>
</evidence>
<evidence type="ECO:0000256" key="4">
    <source>
        <dbReference type="ARBA" id="ARBA00022626"/>
    </source>
</evidence>
<keyword evidence="6" id="KW-0732">Signal</keyword>
<evidence type="ECO:0008006" key="14">
    <source>
        <dbReference type="Google" id="ProtNLM"/>
    </source>
</evidence>
<name>A0A4U6U239_SETVI</name>
<protein>
    <recommendedName>
        <fullName evidence="14">Leucine-rich repeat-containing N-terminal plant-type domain-containing protein</fullName>
    </recommendedName>
</protein>
<comment type="subcellular location">
    <subcellularLocation>
        <location evidence="1">Membrane</location>
        <topology evidence="1">Single-pass type I membrane protein</topology>
    </subcellularLocation>
</comment>
<evidence type="ECO:0000256" key="9">
    <source>
        <dbReference type="ARBA" id="ARBA00023136"/>
    </source>
</evidence>
<keyword evidence="5 11" id="KW-0812">Transmembrane</keyword>
<keyword evidence="13" id="KW-1185">Reference proteome</keyword>